<dbReference type="GO" id="GO:0005847">
    <property type="term" value="C:mRNA cleavage and polyadenylation specificity factor complex"/>
    <property type="evidence" value="ECO:0007669"/>
    <property type="project" value="TreeGrafter"/>
</dbReference>
<feature type="coiled-coil region" evidence="4">
    <location>
        <begin position="742"/>
        <end position="769"/>
    </location>
</feature>
<gene>
    <name evidence="7" type="ORF">WICPIJ_008804</name>
</gene>
<dbReference type="AlphaFoldDB" id="A0A9P8PVF1"/>
<evidence type="ECO:0000256" key="3">
    <source>
        <dbReference type="ARBA" id="ARBA00023242"/>
    </source>
</evidence>
<accession>A0A9P8PVF1</accession>
<dbReference type="Pfam" id="PF11935">
    <property type="entry name" value="SYMPK_PTA1_N"/>
    <property type="match status" value="1"/>
</dbReference>
<sequence length="772" mass="86514">MSAQDTISTLEQTKAHIIQNPQDLLKVATTINNIASSLEDLAVQQWCAHFYHELFASSSSSDQSLIRIPSYLKQQAAKVVFPSMLKLSKVSDVTVYRNVILAFACVYELVFDLVAKTSDGFLWEQATALKDQIIANWSTTYPLKPSDDKDNDRFRSIGSRIAAAKFIGKVIVVQSSITEPSSDPRATAPSFNGSSSKSGNPNEISVSNIPDGHHILSKSKLMAESEGLMDLLLKFFQEEDLLVSQMFIAVLNTLVLVIQRRRYMSPRVFQVIANLDYNTKYQGPEDDLLTYKLHKRFIARAIKNALNYCVRAGLITTSSPFNEKFSRLVQTIDGRMNEQKKRGILINGPLDKANKKPKIEPVAGVDTNVIVKGGSASLEDTEYKTFYQLIDDSNELAAIDVSIIPHQTLVKLTNIALTKIDTMEFIKALTMVSQRYTEITIKTNQGLDAGAEEVKIDEQQKLQDDEDNAHILDGGEDENGTGETFNEEDGVDSGLQSSFVLPTPSKFSLDETQKQLSLIISNFFQFAKESENEDLVNSFNYGNKSSSTNNAATGEADIENSSINDGRLAISKWKKTSWLILLTRLATRGLNNKTERAGAGGEETQPLPSEEFSDLIREAIFNYCMENILERIDLVIDWLNEEWYAEYVKNSKLQEGQTNNDALSVATPTYFKWAEKLLDSTIPFIESSSPSSKRNFVRLLSDLPHLNRNIVFKLKSLCIDPLRNALGMQSLTFLLMFRPPVKQDCVALLRELMEENEELKEKAQKLLDKYGV</sequence>
<keyword evidence="8" id="KW-1185">Reference proteome</keyword>
<dbReference type="PANTHER" id="PTHR15245:SF20">
    <property type="entry name" value="SYMPLEKIN"/>
    <property type="match status" value="1"/>
</dbReference>
<evidence type="ECO:0000256" key="4">
    <source>
        <dbReference type="SAM" id="Coils"/>
    </source>
</evidence>
<comment type="subcellular location">
    <subcellularLocation>
        <location evidence="1">Nucleus</location>
    </subcellularLocation>
</comment>
<reference evidence="7" key="2">
    <citation type="submission" date="2021-01" db="EMBL/GenBank/DDBJ databases">
        <authorList>
            <person name="Schikora-Tamarit M.A."/>
        </authorList>
    </citation>
    <scope>NUCLEOTIDE SEQUENCE</scope>
    <source>
        <strain evidence="7">CBS2887</strain>
    </source>
</reference>
<evidence type="ECO:0000313" key="8">
    <source>
        <dbReference type="Proteomes" id="UP000774326"/>
    </source>
</evidence>
<name>A0A9P8PVF1_WICPI</name>
<dbReference type="InterPro" id="IPR021850">
    <property type="entry name" value="Symplekin/Pta1"/>
</dbReference>
<evidence type="ECO:0000256" key="1">
    <source>
        <dbReference type="ARBA" id="ARBA00004123"/>
    </source>
</evidence>
<evidence type="ECO:0000256" key="2">
    <source>
        <dbReference type="ARBA" id="ARBA00022664"/>
    </source>
</evidence>
<feature type="compositionally biased region" description="Acidic residues" evidence="5">
    <location>
        <begin position="474"/>
        <end position="491"/>
    </location>
</feature>
<dbReference type="InterPro" id="IPR032460">
    <property type="entry name" value="Symplekin/Pta1_N"/>
</dbReference>
<feature type="domain" description="Symplekin/Pta1 N-terminal" evidence="6">
    <location>
        <begin position="92"/>
        <end position="342"/>
    </location>
</feature>
<evidence type="ECO:0000313" key="7">
    <source>
        <dbReference type="EMBL" id="KAH3678877.1"/>
    </source>
</evidence>
<dbReference type="InterPro" id="IPR011989">
    <property type="entry name" value="ARM-like"/>
</dbReference>
<dbReference type="PANTHER" id="PTHR15245">
    <property type="entry name" value="SYMPLEKIN-RELATED"/>
    <property type="match status" value="1"/>
</dbReference>
<comment type="caution">
    <text evidence="7">The sequence shown here is derived from an EMBL/GenBank/DDBJ whole genome shotgun (WGS) entry which is preliminary data.</text>
</comment>
<dbReference type="Proteomes" id="UP000774326">
    <property type="component" value="Unassembled WGS sequence"/>
</dbReference>
<dbReference type="InterPro" id="IPR016024">
    <property type="entry name" value="ARM-type_fold"/>
</dbReference>
<feature type="compositionally biased region" description="Polar residues" evidence="5">
    <location>
        <begin position="189"/>
        <end position="204"/>
    </location>
</feature>
<reference evidence="7" key="1">
    <citation type="journal article" date="2021" name="Open Biol.">
        <title>Shared evolutionary footprints suggest mitochondrial oxidative damage underlies multiple complex I losses in fungi.</title>
        <authorList>
            <person name="Schikora-Tamarit M.A."/>
            <person name="Marcet-Houben M."/>
            <person name="Nosek J."/>
            <person name="Gabaldon T."/>
        </authorList>
    </citation>
    <scope>NUCLEOTIDE SEQUENCE</scope>
    <source>
        <strain evidence="7">CBS2887</strain>
    </source>
</reference>
<evidence type="ECO:0000259" key="6">
    <source>
        <dbReference type="Pfam" id="PF11935"/>
    </source>
</evidence>
<proteinExistence type="predicted"/>
<evidence type="ECO:0000256" key="5">
    <source>
        <dbReference type="SAM" id="MobiDB-lite"/>
    </source>
</evidence>
<dbReference type="EMBL" id="JAEUBG010005058">
    <property type="protein sequence ID" value="KAH3678877.1"/>
    <property type="molecule type" value="Genomic_DNA"/>
</dbReference>
<dbReference type="GO" id="GO:0006397">
    <property type="term" value="P:mRNA processing"/>
    <property type="evidence" value="ECO:0007669"/>
    <property type="project" value="UniProtKB-KW"/>
</dbReference>
<keyword evidence="4" id="KW-0175">Coiled coil</keyword>
<dbReference type="OrthoDB" id="331600at2759"/>
<protein>
    <recommendedName>
        <fullName evidence="6">Symplekin/Pta1 N-terminal domain-containing protein</fullName>
    </recommendedName>
</protein>
<feature type="region of interest" description="Disordered" evidence="5">
    <location>
        <begin position="461"/>
        <end position="493"/>
    </location>
</feature>
<feature type="region of interest" description="Disordered" evidence="5">
    <location>
        <begin position="179"/>
        <end position="204"/>
    </location>
</feature>
<keyword evidence="2" id="KW-0507">mRNA processing</keyword>
<dbReference type="Gene3D" id="1.25.10.10">
    <property type="entry name" value="Leucine-rich Repeat Variant"/>
    <property type="match status" value="1"/>
</dbReference>
<dbReference type="SUPFAM" id="SSF48371">
    <property type="entry name" value="ARM repeat"/>
    <property type="match status" value="1"/>
</dbReference>
<organism evidence="7 8">
    <name type="scientific">Wickerhamomyces pijperi</name>
    <name type="common">Yeast</name>
    <name type="synonym">Pichia pijperi</name>
    <dbReference type="NCBI Taxonomy" id="599730"/>
    <lineage>
        <taxon>Eukaryota</taxon>
        <taxon>Fungi</taxon>
        <taxon>Dikarya</taxon>
        <taxon>Ascomycota</taxon>
        <taxon>Saccharomycotina</taxon>
        <taxon>Saccharomycetes</taxon>
        <taxon>Phaffomycetales</taxon>
        <taxon>Wickerhamomycetaceae</taxon>
        <taxon>Wickerhamomyces</taxon>
    </lineage>
</organism>
<keyword evidence="3" id="KW-0539">Nucleus</keyword>